<gene>
    <name evidence="2" type="ORF">SERLADRAFT_454862</name>
</gene>
<reference evidence="2" key="1">
    <citation type="submission" date="2011-04" db="EMBL/GenBank/DDBJ databases">
        <title>Evolution of plant cell wall degrading machinery underlies the functional diversity of forest fungi.</title>
        <authorList>
            <consortium name="US DOE Joint Genome Institute (JGI-PGF)"/>
            <person name="Eastwood D.C."/>
            <person name="Floudas D."/>
            <person name="Binder M."/>
            <person name="Majcherczyk A."/>
            <person name="Schneider P."/>
            <person name="Aerts A."/>
            <person name="Asiegbu F.O."/>
            <person name="Baker S.E."/>
            <person name="Barry K."/>
            <person name="Bendiksby M."/>
            <person name="Blumentritt M."/>
            <person name="Coutinho P.M."/>
            <person name="Cullen D."/>
            <person name="Cullen D."/>
            <person name="Gathman A."/>
            <person name="Goodell B."/>
            <person name="Henrissat B."/>
            <person name="Ihrmark K."/>
            <person name="Kauserud H."/>
            <person name="Kohler A."/>
            <person name="LaButti K."/>
            <person name="Lapidus A."/>
            <person name="Lavin J.L."/>
            <person name="Lee Y.-H."/>
            <person name="Lindquist E."/>
            <person name="Lilly W."/>
            <person name="Lucas S."/>
            <person name="Morin E."/>
            <person name="Murat C."/>
            <person name="Oguiza J.A."/>
            <person name="Park J."/>
            <person name="Pisabarro A.G."/>
            <person name="Riley R."/>
            <person name="Rosling A."/>
            <person name="Salamov A."/>
            <person name="Schmidt O."/>
            <person name="Schmutz J."/>
            <person name="Skrede I."/>
            <person name="Stenlid J."/>
            <person name="Wiebenga A."/>
            <person name="Xie X."/>
            <person name="Kues U."/>
            <person name="Hibbett D.S."/>
            <person name="Hoffmeister D."/>
            <person name="Hogberg N."/>
            <person name="Martin F."/>
            <person name="Grigoriev I.V."/>
            <person name="Watkinson S.C."/>
        </authorList>
    </citation>
    <scope>NUCLEOTIDE SEQUENCE</scope>
    <source>
        <strain evidence="2">S7.9</strain>
    </source>
</reference>
<dbReference type="KEGG" id="sla:SERLADRAFT_454862"/>
<protein>
    <submittedName>
        <fullName evidence="2">Uncharacterized protein</fullName>
    </submittedName>
</protein>
<evidence type="ECO:0000256" key="1">
    <source>
        <dbReference type="SAM" id="MobiDB-lite"/>
    </source>
</evidence>
<dbReference type="RefSeq" id="XP_007312440.1">
    <property type="nucleotide sequence ID" value="XM_007312378.1"/>
</dbReference>
<organism>
    <name type="scientific">Serpula lacrymans var. lacrymans (strain S7.9)</name>
    <name type="common">Dry rot fungus</name>
    <dbReference type="NCBI Taxonomy" id="578457"/>
    <lineage>
        <taxon>Eukaryota</taxon>
        <taxon>Fungi</taxon>
        <taxon>Dikarya</taxon>
        <taxon>Basidiomycota</taxon>
        <taxon>Agaricomycotina</taxon>
        <taxon>Agaricomycetes</taxon>
        <taxon>Agaricomycetidae</taxon>
        <taxon>Boletales</taxon>
        <taxon>Coniophorineae</taxon>
        <taxon>Serpulaceae</taxon>
        <taxon>Serpula</taxon>
    </lineage>
</organism>
<feature type="region of interest" description="Disordered" evidence="1">
    <location>
        <begin position="146"/>
        <end position="166"/>
    </location>
</feature>
<feature type="compositionally biased region" description="Polar residues" evidence="1">
    <location>
        <begin position="211"/>
        <end position="230"/>
    </location>
</feature>
<dbReference type="Proteomes" id="UP000008064">
    <property type="component" value="Unassembled WGS sequence"/>
</dbReference>
<proteinExistence type="predicted"/>
<evidence type="ECO:0000313" key="2">
    <source>
        <dbReference type="EMBL" id="EGO30556.1"/>
    </source>
</evidence>
<dbReference type="GeneID" id="18817090"/>
<feature type="region of interest" description="Disordered" evidence="1">
    <location>
        <begin position="249"/>
        <end position="273"/>
    </location>
</feature>
<dbReference type="HOGENOM" id="CLU_1021418_0_0_1"/>
<feature type="region of interest" description="Disordered" evidence="1">
    <location>
        <begin position="211"/>
        <end position="233"/>
    </location>
</feature>
<feature type="non-terminal residue" evidence="2">
    <location>
        <position position="273"/>
    </location>
</feature>
<feature type="compositionally biased region" description="Basic and acidic residues" evidence="1">
    <location>
        <begin position="250"/>
        <end position="273"/>
    </location>
</feature>
<sequence length="273" mass="30254">MVDDRFCLPITAAYSLPGQLLHGVPDRTSSPPHTLQAESEIYDTTLPVQPHCTLFDARHETITPRWQKQDTSLTQNRLSFDKRNNGLGGDCLPVEDQLARNQEVWTPFNFDRKDNSMAWSTLPTEPPPGDPGIIKDDVCATGEGKALDERSPTSLTHPFNVHGSGGNQSYYSDIAGERGLATPDFLKPDCATRGTIALDRIEDLESVISNQSRAQHSNQTSKVFDNTLGGSRNGRHELKSLQLAAVAAKRQQEEQDKKMGTCVRTRKENEGRQ</sequence>
<accession>F8NEC2</accession>
<dbReference type="EMBL" id="GL945428">
    <property type="protein sequence ID" value="EGO30556.1"/>
    <property type="molecule type" value="Genomic_DNA"/>
</dbReference>
<name>F8NEC2_SERL9</name>
<dbReference type="AlphaFoldDB" id="F8NEC2"/>